<keyword evidence="3" id="KW-1185">Reference proteome</keyword>
<dbReference type="OrthoDB" id="823268at2"/>
<feature type="domain" description="HD" evidence="1">
    <location>
        <begin position="28"/>
        <end position="99"/>
    </location>
</feature>
<dbReference type="PATRIC" id="fig|552518.3.peg.335"/>
<dbReference type="RefSeq" id="WP_045775099.1">
    <property type="nucleotide sequence ID" value="NZ_LAJY01000127.1"/>
</dbReference>
<dbReference type="InterPro" id="IPR052567">
    <property type="entry name" value="OP_Dioxygenase"/>
</dbReference>
<protein>
    <recommendedName>
        <fullName evidence="1">HD domain-containing protein</fullName>
    </recommendedName>
</protein>
<name>A0A0F3IXC5_9PROT</name>
<evidence type="ECO:0000313" key="2">
    <source>
        <dbReference type="EMBL" id="KJV10244.1"/>
    </source>
</evidence>
<dbReference type="Pfam" id="PF01966">
    <property type="entry name" value="HD"/>
    <property type="match status" value="1"/>
</dbReference>
<accession>A0A0F3IXC5</accession>
<reference evidence="2 3" key="1">
    <citation type="submission" date="2015-03" db="EMBL/GenBank/DDBJ databases">
        <title>Draft genome sequence of Elstera litoralis.</title>
        <authorList>
            <person name="Rahalkar M.C."/>
            <person name="Dhakephalkar P.K."/>
            <person name="Pore S.D."/>
            <person name="Arora P."/>
            <person name="Kapse N.G."/>
            <person name="Pandit P.S."/>
        </authorList>
    </citation>
    <scope>NUCLEOTIDE SEQUENCE [LARGE SCALE GENOMIC DNA]</scope>
    <source>
        <strain evidence="2 3">Dia-1</strain>
    </source>
</reference>
<dbReference type="Proteomes" id="UP000033774">
    <property type="component" value="Unassembled WGS sequence"/>
</dbReference>
<dbReference type="AlphaFoldDB" id="A0A0F3IXC5"/>
<dbReference type="InterPro" id="IPR006674">
    <property type="entry name" value="HD_domain"/>
</dbReference>
<evidence type="ECO:0000259" key="1">
    <source>
        <dbReference type="Pfam" id="PF01966"/>
    </source>
</evidence>
<organism evidence="2 3">
    <name type="scientific">Elstera litoralis</name>
    <dbReference type="NCBI Taxonomy" id="552518"/>
    <lineage>
        <taxon>Bacteria</taxon>
        <taxon>Pseudomonadati</taxon>
        <taxon>Pseudomonadota</taxon>
        <taxon>Alphaproteobacteria</taxon>
        <taxon>Rhodospirillales</taxon>
        <taxon>Rhodospirillaceae</taxon>
        <taxon>Elstera</taxon>
    </lineage>
</organism>
<sequence>MSLLAKLTDIYEGRATRAYGLTDVHQLAHALQSAELAAEAGESPALILAALLHDVGHMVHELGEDPARAGVDDRHEDLGADWLAQHFPRQVSEPVRLHVAAKRYLCATEPGYTELLSEDSIRSLALQGGPMSAEECTDFRTRPFVEEALRLRRYDDAAKDPNRQTRRFGEFMAAYGALFLRIAAPPLAV</sequence>
<evidence type="ECO:0000313" key="3">
    <source>
        <dbReference type="Proteomes" id="UP000033774"/>
    </source>
</evidence>
<dbReference type="Gene3D" id="1.10.3210.10">
    <property type="entry name" value="Hypothetical protein af1432"/>
    <property type="match status" value="1"/>
</dbReference>
<proteinExistence type="predicted"/>
<dbReference type="SUPFAM" id="SSF109604">
    <property type="entry name" value="HD-domain/PDEase-like"/>
    <property type="match status" value="1"/>
</dbReference>
<dbReference type="PANTHER" id="PTHR40202:SF1">
    <property type="entry name" value="HD DOMAIN-CONTAINING PROTEIN"/>
    <property type="match status" value="1"/>
</dbReference>
<gene>
    <name evidence="2" type="ORF">VZ95_06285</name>
</gene>
<dbReference type="PANTHER" id="PTHR40202">
    <property type="match status" value="1"/>
</dbReference>
<dbReference type="EMBL" id="LAJY01000127">
    <property type="protein sequence ID" value="KJV10244.1"/>
    <property type="molecule type" value="Genomic_DNA"/>
</dbReference>
<comment type="caution">
    <text evidence="2">The sequence shown here is derived from an EMBL/GenBank/DDBJ whole genome shotgun (WGS) entry which is preliminary data.</text>
</comment>